<dbReference type="InterPro" id="IPR050109">
    <property type="entry name" value="HTH-type_TetR-like_transc_reg"/>
</dbReference>
<dbReference type="GO" id="GO:0003700">
    <property type="term" value="F:DNA-binding transcription factor activity"/>
    <property type="evidence" value="ECO:0007669"/>
    <property type="project" value="TreeGrafter"/>
</dbReference>
<gene>
    <name evidence="4" type="primary">rutR_2</name>
    <name evidence="4" type="ORF">NCTC8272_02123</name>
</gene>
<proteinExistence type="predicted"/>
<dbReference type="EMBL" id="LR134149">
    <property type="protein sequence ID" value="VEA36356.1"/>
    <property type="molecule type" value="Genomic_DNA"/>
</dbReference>
<dbReference type="GO" id="GO:0000976">
    <property type="term" value="F:transcription cis-regulatory region binding"/>
    <property type="evidence" value="ECO:0007669"/>
    <property type="project" value="TreeGrafter"/>
</dbReference>
<dbReference type="PANTHER" id="PTHR30055">
    <property type="entry name" value="HTH-TYPE TRANSCRIPTIONAL REGULATOR RUTR"/>
    <property type="match status" value="1"/>
</dbReference>
<dbReference type="InterPro" id="IPR009057">
    <property type="entry name" value="Homeodomain-like_sf"/>
</dbReference>
<dbReference type="Gene3D" id="1.10.10.60">
    <property type="entry name" value="Homeodomain-like"/>
    <property type="match status" value="1"/>
</dbReference>
<evidence type="ECO:0000259" key="3">
    <source>
        <dbReference type="PROSITE" id="PS50977"/>
    </source>
</evidence>
<dbReference type="Pfam" id="PF08362">
    <property type="entry name" value="TetR_C_3"/>
    <property type="match status" value="1"/>
</dbReference>
<reference evidence="4 5" key="1">
    <citation type="submission" date="2018-12" db="EMBL/GenBank/DDBJ databases">
        <authorList>
            <consortium name="Pathogen Informatics"/>
        </authorList>
    </citation>
    <scope>NUCLEOTIDE SEQUENCE [LARGE SCALE GENOMIC DNA]</scope>
    <source>
        <strain evidence="4 5">NCTC8272</strain>
    </source>
</reference>
<feature type="DNA-binding region" description="H-T-H motif" evidence="2">
    <location>
        <begin position="40"/>
        <end position="59"/>
    </location>
</feature>
<accession>A0A3S4FMR4</accession>
<evidence type="ECO:0000313" key="4">
    <source>
        <dbReference type="EMBL" id="VEA36356.1"/>
    </source>
</evidence>
<dbReference type="InterPro" id="IPR001647">
    <property type="entry name" value="HTH_TetR"/>
</dbReference>
<dbReference type="AlphaFoldDB" id="A0A3S4FMR4"/>
<dbReference type="Gene3D" id="1.10.357.10">
    <property type="entry name" value="Tetracycline Repressor, domain 2"/>
    <property type="match status" value="1"/>
</dbReference>
<dbReference type="PROSITE" id="PS50977">
    <property type="entry name" value="HTH_TETR_2"/>
    <property type="match status" value="1"/>
</dbReference>
<dbReference type="InterPro" id="IPR036271">
    <property type="entry name" value="Tet_transcr_reg_TetR-rel_C_sf"/>
</dbReference>
<feature type="domain" description="HTH tetR-type" evidence="3">
    <location>
        <begin position="17"/>
        <end position="77"/>
    </location>
</feature>
<protein>
    <submittedName>
        <fullName evidence="4">Transcriptional regulator</fullName>
    </submittedName>
</protein>
<dbReference type="PRINTS" id="PR00455">
    <property type="entry name" value="HTHTETR"/>
</dbReference>
<organism evidence="4 5">
    <name type="scientific">Salmonella enterica I</name>
    <dbReference type="NCBI Taxonomy" id="59201"/>
    <lineage>
        <taxon>Bacteria</taxon>
        <taxon>Pseudomonadati</taxon>
        <taxon>Pseudomonadota</taxon>
        <taxon>Gammaproteobacteria</taxon>
        <taxon>Enterobacterales</taxon>
        <taxon>Enterobacteriaceae</taxon>
        <taxon>Salmonella</taxon>
    </lineage>
</organism>
<evidence type="ECO:0000256" key="2">
    <source>
        <dbReference type="PROSITE-ProRule" id="PRU00335"/>
    </source>
</evidence>
<name>A0A3S4FMR4_SALET</name>
<dbReference type="GO" id="GO:0045892">
    <property type="term" value="P:negative regulation of DNA-templated transcription"/>
    <property type="evidence" value="ECO:0007669"/>
    <property type="project" value="InterPro"/>
</dbReference>
<keyword evidence="1 2" id="KW-0238">DNA-binding</keyword>
<dbReference type="SUPFAM" id="SSF48498">
    <property type="entry name" value="Tetracyclin repressor-like, C-terminal domain"/>
    <property type="match status" value="1"/>
</dbReference>
<dbReference type="Proteomes" id="UP000277214">
    <property type="component" value="Chromosome 1"/>
</dbReference>
<dbReference type="InterPro" id="IPR013573">
    <property type="entry name" value="Tscrpt_reg_YcdC_C"/>
</dbReference>
<dbReference type="Pfam" id="PF00440">
    <property type="entry name" value="TetR_N"/>
    <property type="match status" value="1"/>
</dbReference>
<sequence>MSQRTEKKIGKRSQATGAKRQLILTAALAVFSQYGIHGARLEQVAERAGVSKTNLLYYYPSKEALYVAVMRQILDVWLAPLKAFRAEFSPLEAIKEYIRLKLEVSRDYPQASRLFCMEMLAGAPLLMEELTGDLKALIDEKSALIAGWVHSGNWRPFPTPFDLHDLGRHATLRRFCPSG</sequence>
<dbReference type="SUPFAM" id="SSF46689">
    <property type="entry name" value="Homeodomain-like"/>
    <property type="match status" value="1"/>
</dbReference>
<dbReference type="NCBIfam" id="NF011584">
    <property type="entry name" value="PRK15008.1"/>
    <property type="match status" value="1"/>
</dbReference>
<evidence type="ECO:0000313" key="5">
    <source>
        <dbReference type="Proteomes" id="UP000277214"/>
    </source>
</evidence>
<dbReference type="PANTHER" id="PTHR30055:SF196">
    <property type="entry name" value="HTH-TYPE TRANSCRIPTIONAL REGULATOR RUTR"/>
    <property type="match status" value="1"/>
</dbReference>
<evidence type="ECO:0000256" key="1">
    <source>
        <dbReference type="ARBA" id="ARBA00023125"/>
    </source>
</evidence>